<dbReference type="EMBL" id="MU277210">
    <property type="protein sequence ID" value="KAI0061879.1"/>
    <property type="molecule type" value="Genomic_DNA"/>
</dbReference>
<evidence type="ECO:0000313" key="2">
    <source>
        <dbReference type="Proteomes" id="UP000814140"/>
    </source>
</evidence>
<comment type="caution">
    <text evidence="1">The sequence shown here is derived from an EMBL/GenBank/DDBJ whole genome shotgun (WGS) entry which is preliminary data.</text>
</comment>
<evidence type="ECO:0000313" key="1">
    <source>
        <dbReference type="EMBL" id="KAI0061879.1"/>
    </source>
</evidence>
<reference evidence="1" key="1">
    <citation type="submission" date="2021-03" db="EMBL/GenBank/DDBJ databases">
        <authorList>
            <consortium name="DOE Joint Genome Institute"/>
            <person name="Ahrendt S."/>
            <person name="Looney B.P."/>
            <person name="Miyauchi S."/>
            <person name="Morin E."/>
            <person name="Drula E."/>
            <person name="Courty P.E."/>
            <person name="Chicoki N."/>
            <person name="Fauchery L."/>
            <person name="Kohler A."/>
            <person name="Kuo A."/>
            <person name="Labutti K."/>
            <person name="Pangilinan J."/>
            <person name="Lipzen A."/>
            <person name="Riley R."/>
            <person name="Andreopoulos W."/>
            <person name="He G."/>
            <person name="Johnson J."/>
            <person name="Barry K.W."/>
            <person name="Grigoriev I.V."/>
            <person name="Nagy L."/>
            <person name="Hibbett D."/>
            <person name="Henrissat B."/>
            <person name="Matheny P.B."/>
            <person name="Labbe J."/>
            <person name="Martin F."/>
        </authorList>
    </citation>
    <scope>NUCLEOTIDE SEQUENCE</scope>
    <source>
        <strain evidence="1">HHB10654</strain>
    </source>
</reference>
<reference evidence="1" key="2">
    <citation type="journal article" date="2022" name="New Phytol.">
        <title>Evolutionary transition to the ectomycorrhizal habit in the genomes of a hyperdiverse lineage of mushroom-forming fungi.</title>
        <authorList>
            <person name="Looney B."/>
            <person name="Miyauchi S."/>
            <person name="Morin E."/>
            <person name="Drula E."/>
            <person name="Courty P.E."/>
            <person name="Kohler A."/>
            <person name="Kuo A."/>
            <person name="LaButti K."/>
            <person name="Pangilinan J."/>
            <person name="Lipzen A."/>
            <person name="Riley R."/>
            <person name="Andreopoulos W."/>
            <person name="He G."/>
            <person name="Johnson J."/>
            <person name="Nolan M."/>
            <person name="Tritt A."/>
            <person name="Barry K.W."/>
            <person name="Grigoriev I.V."/>
            <person name="Nagy L.G."/>
            <person name="Hibbett D."/>
            <person name="Henrissat B."/>
            <person name="Matheny P.B."/>
            <person name="Labbe J."/>
            <person name="Martin F.M."/>
        </authorList>
    </citation>
    <scope>NUCLEOTIDE SEQUENCE</scope>
    <source>
        <strain evidence="1">HHB10654</strain>
    </source>
</reference>
<accession>A0ACB8SZH7</accession>
<organism evidence="1 2">
    <name type="scientific">Artomyces pyxidatus</name>
    <dbReference type="NCBI Taxonomy" id="48021"/>
    <lineage>
        <taxon>Eukaryota</taxon>
        <taxon>Fungi</taxon>
        <taxon>Dikarya</taxon>
        <taxon>Basidiomycota</taxon>
        <taxon>Agaricomycotina</taxon>
        <taxon>Agaricomycetes</taxon>
        <taxon>Russulales</taxon>
        <taxon>Auriscalpiaceae</taxon>
        <taxon>Artomyces</taxon>
    </lineage>
</organism>
<protein>
    <submittedName>
        <fullName evidence="1">Uncharacterized protein</fullName>
    </submittedName>
</protein>
<sequence>MDSPASSFFSFSFSFAATQPYAPLCDSPTSGSPEIHSTDGPFDSDATMLLPPLDLSAVKAARAAEALGLPTADLPLSKDVDPQTPPGLPRRQPRALPGSSDPIYHGATLDRLLSQLSPRMFIGLHRQAPQPAPPSKNVQPQEPPSILWPDAPRWGQWGECLEFSHILTLSSVGVGAKYKPVKVVSQQRLERVTLTVPVPLVELGSAQKIRLTRSQMGAAMDFLSKSVWAGQNCVLISCAEGLEADLMAVAVLFLAWRLHRSAFEVMARILENAGVRQVWKRALSFQDVEFVQSLLSPSST</sequence>
<keyword evidence="2" id="KW-1185">Reference proteome</keyword>
<gene>
    <name evidence="1" type="ORF">BV25DRAFT_711552</name>
</gene>
<proteinExistence type="predicted"/>
<dbReference type="Proteomes" id="UP000814140">
    <property type="component" value="Unassembled WGS sequence"/>
</dbReference>
<name>A0ACB8SZH7_9AGAM</name>